<organism evidence="6 7">
    <name type="scientific">Rotaria sordida</name>
    <dbReference type="NCBI Taxonomy" id="392033"/>
    <lineage>
        <taxon>Eukaryota</taxon>
        <taxon>Metazoa</taxon>
        <taxon>Spiralia</taxon>
        <taxon>Gnathifera</taxon>
        <taxon>Rotifera</taxon>
        <taxon>Eurotatoria</taxon>
        <taxon>Bdelloidea</taxon>
        <taxon>Philodinida</taxon>
        <taxon>Philodinidae</taxon>
        <taxon>Rotaria</taxon>
    </lineage>
</organism>
<evidence type="ECO:0000313" key="6">
    <source>
        <dbReference type="EMBL" id="CAF1007368.1"/>
    </source>
</evidence>
<feature type="region of interest" description="Disordered" evidence="4">
    <location>
        <begin position="867"/>
        <end position="887"/>
    </location>
</feature>
<dbReference type="Proteomes" id="UP000663870">
    <property type="component" value="Unassembled WGS sequence"/>
</dbReference>
<evidence type="ECO:0000256" key="3">
    <source>
        <dbReference type="SAM" id="Coils"/>
    </source>
</evidence>
<evidence type="ECO:0000259" key="5">
    <source>
        <dbReference type="Pfam" id="PF12157"/>
    </source>
</evidence>
<dbReference type="GO" id="GO:0051123">
    <property type="term" value="P:RNA polymerase II preinitiation complex assembly"/>
    <property type="evidence" value="ECO:0007669"/>
    <property type="project" value="TreeGrafter"/>
</dbReference>
<evidence type="ECO:0000256" key="4">
    <source>
        <dbReference type="SAM" id="MobiDB-lite"/>
    </source>
</evidence>
<dbReference type="AlphaFoldDB" id="A0A814HBA8"/>
<dbReference type="PANTHER" id="PTHR13900">
    <property type="entry name" value="TRANSCRIPTION INITIATION FACTOR TFIID"/>
    <property type="match status" value="1"/>
</dbReference>
<dbReference type="GO" id="GO:0017025">
    <property type="term" value="F:TBP-class protein binding"/>
    <property type="evidence" value="ECO:0007669"/>
    <property type="project" value="InterPro"/>
</dbReference>
<dbReference type="GO" id="GO:0004402">
    <property type="term" value="F:histone acetyltransferase activity"/>
    <property type="evidence" value="ECO:0007669"/>
    <property type="project" value="InterPro"/>
</dbReference>
<evidence type="ECO:0000256" key="2">
    <source>
        <dbReference type="ARBA" id="ARBA00023242"/>
    </source>
</evidence>
<accession>A0A814HBA8</accession>
<dbReference type="GO" id="GO:0005669">
    <property type="term" value="C:transcription factor TFIID complex"/>
    <property type="evidence" value="ECO:0007669"/>
    <property type="project" value="InterPro"/>
</dbReference>
<feature type="compositionally biased region" description="Acidic residues" evidence="4">
    <location>
        <begin position="869"/>
        <end position="880"/>
    </location>
</feature>
<keyword evidence="7" id="KW-1185">Reference proteome</keyword>
<dbReference type="InterPro" id="IPR040240">
    <property type="entry name" value="TAF1"/>
</dbReference>
<keyword evidence="3" id="KW-0175">Coiled coil</keyword>
<dbReference type="Pfam" id="PF12157">
    <property type="entry name" value="DUF3591"/>
    <property type="match status" value="1"/>
</dbReference>
<gene>
    <name evidence="6" type="ORF">JXQ802_LOCUS14483</name>
</gene>
<dbReference type="GO" id="GO:0016251">
    <property type="term" value="F:RNA polymerase II general transcription initiation factor activity"/>
    <property type="evidence" value="ECO:0007669"/>
    <property type="project" value="InterPro"/>
</dbReference>
<dbReference type="EMBL" id="CAJNOL010000325">
    <property type="protein sequence ID" value="CAF1007368.1"/>
    <property type="molecule type" value="Genomic_DNA"/>
</dbReference>
<comment type="subcellular location">
    <subcellularLocation>
        <location evidence="1">Nucleus</location>
    </subcellularLocation>
</comment>
<dbReference type="InterPro" id="IPR022591">
    <property type="entry name" value="TAF1_HAT_dom"/>
</dbReference>
<keyword evidence="2" id="KW-0539">Nucleus</keyword>
<protein>
    <recommendedName>
        <fullName evidence="5">Transcription initiation factor TFIID subunit 1 histone acetyltransferase domain-containing protein</fullName>
    </recommendedName>
</protein>
<evidence type="ECO:0000256" key="1">
    <source>
        <dbReference type="ARBA" id="ARBA00004123"/>
    </source>
</evidence>
<feature type="coiled-coil region" evidence="3">
    <location>
        <begin position="785"/>
        <end position="822"/>
    </location>
</feature>
<proteinExistence type="predicted"/>
<dbReference type="PANTHER" id="PTHR13900:SF0">
    <property type="entry name" value="TRANSCRIPTION INITIATION FACTOR TFIID SUBUNIT 1"/>
    <property type="match status" value="1"/>
</dbReference>
<comment type="caution">
    <text evidence="6">The sequence shown here is derived from an EMBL/GenBank/DDBJ whole genome shotgun (WGS) entry which is preliminary data.</text>
</comment>
<sequence>MLPDSTESYETKPLLYSDEQNEILTIFDNVLPIEYHSWENSIIYHSNTINTLKTDETGWIPTRECRTLATYQKEILGRNVDFIENIRFDDHDRAMNWYSIFPFTDTVILKNMMDNKNFQFDLNYKSKYINPQQDPTVMELPIEPPVIPIRKEKTTTHSNINSLKNNKENRLRRTRNVLARAGLIGILPDTHDDYHHHHHHHHHYRDKNKEDIKVKSVSFWNLSNDFYYDFNVEQEFLSKRRINSSQNLDFIFYPIFRTINELRYFHRPLFDLPNYHQSWICIQLSNIKTFNKSIRTKSDLTGAYGEILLFEYSEQYPALLNEIGMFSKIRTYLRPQYFKAHTTSYEVDYGELIYTHASPFLWSIPRGLNIQTIENNMFIASIYRQKNLINDFLIIFNRKNGFFIRNINIIYIIGQQCPLIEVPIPQSKRVNLFQRDLLQIYIYRLFLQNNEMPRRIRIDDIKRVFPRLAESSIRKRLKTSADFRRTDDFRLPTEDEIHDLIKPEFCCAYASMTAAEQRLKDAGFCDKYNIDFDDDEQSNYSSELNDEILQAPWNTTRAYLGALKGKCLMQVFGIGTKTIHKTKTNNDLKHFRRAVTGTDADLRRLQLKDARKLLLKFNISEKVIQSLSRWEIVDLVRTLSTQQAKEGIGGGMAKFARGIKHLQAQQFEKYKENCQKQFELQNRLFTCTDEQLTDDDTSEDDEENAQLLDEMSRTLENLLRQNNEINTSTSISNERPKMLHIIRTYIDDQGQSYQQEEFIRNNDSVIQAYIKIRQTKSDKFIKAYYTLDESEREILKRERRRLQEQLRRVKRNEARYNQHEKQQMLLQIQQQNLALIQSTETRQLQSLSSSPIVLKRSNSILSNLQLSLSEEEEEDDDDDDHSSSSIS</sequence>
<feature type="domain" description="Transcription initiation factor TFIID subunit 1 histone acetyltransferase" evidence="5">
    <location>
        <begin position="220"/>
        <end position="635"/>
    </location>
</feature>
<evidence type="ECO:0000313" key="7">
    <source>
        <dbReference type="Proteomes" id="UP000663870"/>
    </source>
</evidence>
<name>A0A814HBA8_9BILA</name>
<reference evidence="6" key="1">
    <citation type="submission" date="2021-02" db="EMBL/GenBank/DDBJ databases">
        <authorList>
            <person name="Nowell W R."/>
        </authorList>
    </citation>
    <scope>NUCLEOTIDE SEQUENCE</scope>
</reference>